<reference evidence="12" key="1">
    <citation type="submission" date="2017-02" db="EMBL/GenBank/DDBJ databases">
        <authorList>
            <person name="Varghese N."/>
            <person name="Submissions S."/>
        </authorList>
    </citation>
    <scope>NUCLEOTIDE SEQUENCE [LARGE SCALE GENOMIC DNA]</scope>
    <source>
        <strain evidence="12">DSM 23546</strain>
    </source>
</reference>
<keyword evidence="5 9" id="KW-0547">Nucleotide-binding</keyword>
<keyword evidence="9" id="KW-0963">Cytoplasm</keyword>
<dbReference type="HAMAP" id="MF_00082">
    <property type="entry name" value="ArgB"/>
    <property type="match status" value="1"/>
</dbReference>
<feature type="binding site" evidence="9">
    <location>
        <position position="158"/>
    </location>
    <ligand>
        <name>substrate</name>
    </ligand>
</feature>
<dbReference type="GO" id="GO:0005524">
    <property type="term" value="F:ATP binding"/>
    <property type="evidence" value="ECO:0007669"/>
    <property type="project" value="UniProtKB-UniRule"/>
</dbReference>
<evidence type="ECO:0000313" key="12">
    <source>
        <dbReference type="Proteomes" id="UP000190339"/>
    </source>
</evidence>
<dbReference type="InterPro" id="IPR004662">
    <property type="entry name" value="AcgluKinase_fam"/>
</dbReference>
<dbReference type="Pfam" id="PF00696">
    <property type="entry name" value="AA_kinase"/>
    <property type="match status" value="1"/>
</dbReference>
<evidence type="ECO:0000256" key="3">
    <source>
        <dbReference type="ARBA" id="ARBA00022605"/>
    </source>
</evidence>
<keyword evidence="4 9" id="KW-0808">Transferase</keyword>
<dbReference type="InterPro" id="IPR037528">
    <property type="entry name" value="ArgB"/>
</dbReference>
<evidence type="ECO:0000313" key="11">
    <source>
        <dbReference type="EMBL" id="SKB30163.1"/>
    </source>
</evidence>
<evidence type="ECO:0000256" key="1">
    <source>
        <dbReference type="ARBA" id="ARBA00004828"/>
    </source>
</evidence>
<keyword evidence="6 9" id="KW-0418">Kinase</keyword>
<evidence type="ECO:0000256" key="8">
    <source>
        <dbReference type="ARBA" id="ARBA00048141"/>
    </source>
</evidence>
<dbReference type="STRING" id="561365.SAMN05660866_00600"/>
<evidence type="ECO:0000256" key="9">
    <source>
        <dbReference type="HAMAP-Rule" id="MF_00082"/>
    </source>
</evidence>
<dbReference type="Proteomes" id="UP000190339">
    <property type="component" value="Unassembled WGS sequence"/>
</dbReference>
<dbReference type="EMBL" id="FUYL01000002">
    <property type="protein sequence ID" value="SKB30163.1"/>
    <property type="molecule type" value="Genomic_DNA"/>
</dbReference>
<evidence type="ECO:0000256" key="2">
    <source>
        <dbReference type="ARBA" id="ARBA00022571"/>
    </source>
</evidence>
<dbReference type="SUPFAM" id="SSF53633">
    <property type="entry name" value="Carbamate kinase-like"/>
    <property type="match status" value="1"/>
</dbReference>
<comment type="catalytic activity">
    <reaction evidence="8 9">
        <text>N-acetyl-L-glutamate + ATP = N-acetyl-L-glutamyl 5-phosphate + ADP</text>
        <dbReference type="Rhea" id="RHEA:14629"/>
        <dbReference type="ChEBI" id="CHEBI:30616"/>
        <dbReference type="ChEBI" id="CHEBI:44337"/>
        <dbReference type="ChEBI" id="CHEBI:57936"/>
        <dbReference type="ChEBI" id="CHEBI:456216"/>
        <dbReference type="EC" id="2.7.2.8"/>
    </reaction>
</comment>
<name>A0A1T5A670_9FLAO</name>
<feature type="binding site" evidence="9">
    <location>
        <position position="63"/>
    </location>
    <ligand>
        <name>substrate</name>
    </ligand>
</feature>
<dbReference type="PANTHER" id="PTHR23342">
    <property type="entry name" value="N-ACETYLGLUTAMATE SYNTHASE"/>
    <property type="match status" value="1"/>
</dbReference>
<sequence>MKEKLSIVKIGGNVIEDEKALDIFLTAFSKLEGLKILVHGGGKLATQLATRLGIKSNLVDGRRITDKATVDIITMVYAGLANKKIVAQLQSKKVNAIGLSGADGNSIQAHKRPVKDIDYGFVGDIDGVNSELLKNFLSINLTPVFCAISHDGKGQLLNTNADTITSEIAIAMASDFDTTLYYCFEKKGVLLDINNSESVVKYINTAKYKELLSQGIIADGMLPKLHNCFHALENDVEKVCLGDDSMLDKNAELFTTLTL</sequence>
<accession>A0A1T5A670</accession>
<evidence type="ECO:0000259" key="10">
    <source>
        <dbReference type="Pfam" id="PF00696"/>
    </source>
</evidence>
<dbReference type="EC" id="2.7.2.8" evidence="9"/>
<evidence type="ECO:0000256" key="4">
    <source>
        <dbReference type="ARBA" id="ARBA00022679"/>
    </source>
</evidence>
<protein>
    <recommendedName>
        <fullName evidence="9">Acetylglutamate kinase</fullName>
        <ecNumber evidence="9">2.7.2.8</ecNumber>
    </recommendedName>
    <alternativeName>
        <fullName evidence="9">N-acetyl-L-glutamate 5-phosphotransferase</fullName>
    </alternativeName>
    <alternativeName>
        <fullName evidence="9">NAG kinase</fullName>
        <shortName evidence="9">NAGK</shortName>
    </alternativeName>
</protein>
<dbReference type="Gene3D" id="3.40.1160.10">
    <property type="entry name" value="Acetylglutamate kinase-like"/>
    <property type="match status" value="1"/>
</dbReference>
<proteinExistence type="inferred from homology"/>
<dbReference type="UniPathway" id="UPA00068">
    <property type="reaction ID" value="UER00107"/>
</dbReference>
<keyword evidence="2 9" id="KW-0055">Arginine biosynthesis</keyword>
<comment type="similarity">
    <text evidence="9">Belongs to the acetylglutamate kinase family. ArgB subfamily.</text>
</comment>
<dbReference type="RefSeq" id="WP_079511583.1">
    <property type="nucleotide sequence ID" value="NZ_CAXBOB010000003.1"/>
</dbReference>
<dbReference type="NCBIfam" id="TIGR00761">
    <property type="entry name" value="argB"/>
    <property type="match status" value="1"/>
</dbReference>
<organism evidence="11 12">
    <name type="scientific">Maribacter arcticus</name>
    <dbReference type="NCBI Taxonomy" id="561365"/>
    <lineage>
        <taxon>Bacteria</taxon>
        <taxon>Pseudomonadati</taxon>
        <taxon>Bacteroidota</taxon>
        <taxon>Flavobacteriia</taxon>
        <taxon>Flavobacteriales</taxon>
        <taxon>Flavobacteriaceae</taxon>
        <taxon>Maribacter</taxon>
    </lineage>
</organism>
<dbReference type="PIRSF" id="PIRSF000728">
    <property type="entry name" value="NAGK"/>
    <property type="match status" value="1"/>
</dbReference>
<comment type="pathway">
    <text evidence="1 9">Amino-acid biosynthesis; L-arginine biosynthesis; N(2)-acetyl-L-ornithine from L-glutamate: step 2/4.</text>
</comment>
<comment type="subcellular location">
    <subcellularLocation>
        <location evidence="9">Cytoplasm</location>
    </subcellularLocation>
</comment>
<gene>
    <name evidence="9" type="primary">argB</name>
    <name evidence="11" type="ORF">SAMN05660866_00600</name>
</gene>
<dbReference type="GO" id="GO:0003991">
    <property type="term" value="F:acetylglutamate kinase activity"/>
    <property type="evidence" value="ECO:0007669"/>
    <property type="project" value="UniProtKB-UniRule"/>
</dbReference>
<dbReference type="InterPro" id="IPR036393">
    <property type="entry name" value="AceGlu_kinase-like_sf"/>
</dbReference>
<feature type="binding site" evidence="9">
    <location>
        <begin position="41"/>
        <end position="42"/>
    </location>
    <ligand>
        <name>substrate</name>
    </ligand>
</feature>
<evidence type="ECO:0000256" key="7">
    <source>
        <dbReference type="ARBA" id="ARBA00022840"/>
    </source>
</evidence>
<dbReference type="PANTHER" id="PTHR23342:SF0">
    <property type="entry name" value="N-ACETYLGLUTAMATE SYNTHASE, MITOCHONDRIAL"/>
    <property type="match status" value="1"/>
</dbReference>
<feature type="site" description="Transition state stabilizer" evidence="9">
    <location>
        <position position="9"/>
    </location>
</feature>
<feature type="site" description="Transition state stabilizer" evidence="9">
    <location>
        <position position="224"/>
    </location>
</feature>
<keyword evidence="12" id="KW-1185">Reference proteome</keyword>
<dbReference type="InterPro" id="IPR001048">
    <property type="entry name" value="Asp/Glu/Uridylate_kinase"/>
</dbReference>
<evidence type="ECO:0000256" key="6">
    <source>
        <dbReference type="ARBA" id="ARBA00022777"/>
    </source>
</evidence>
<dbReference type="GO" id="GO:0042450">
    <property type="term" value="P:L-arginine biosynthetic process via ornithine"/>
    <property type="evidence" value="ECO:0007669"/>
    <property type="project" value="UniProtKB-UniRule"/>
</dbReference>
<dbReference type="OrthoDB" id="9803155at2"/>
<evidence type="ECO:0000256" key="5">
    <source>
        <dbReference type="ARBA" id="ARBA00022741"/>
    </source>
</evidence>
<feature type="domain" description="Aspartate/glutamate/uridylate kinase" evidence="10">
    <location>
        <begin position="5"/>
        <end position="241"/>
    </location>
</feature>
<keyword evidence="7 9" id="KW-0067">ATP-binding</keyword>
<keyword evidence="3 9" id="KW-0028">Amino-acid biosynthesis</keyword>
<dbReference type="AlphaFoldDB" id="A0A1T5A670"/>
<dbReference type="CDD" id="cd04238">
    <property type="entry name" value="AAK_NAGK-like"/>
    <property type="match status" value="1"/>
</dbReference>
<comment type="function">
    <text evidence="9">Catalyzes the ATP-dependent phosphorylation of N-acetyl-L-glutamate.</text>
</comment>
<dbReference type="GO" id="GO:0005737">
    <property type="term" value="C:cytoplasm"/>
    <property type="evidence" value="ECO:0007669"/>
    <property type="project" value="UniProtKB-SubCell"/>
</dbReference>